<dbReference type="Proteomes" id="UP000823388">
    <property type="component" value="Chromosome 6K"/>
</dbReference>
<feature type="active site" evidence="9">
    <location>
        <position position="579"/>
    </location>
</feature>
<keyword evidence="2" id="KW-0328">Glycosyltransferase</keyword>
<evidence type="ECO:0000313" key="14">
    <source>
        <dbReference type="EMBL" id="KAG2581748.1"/>
    </source>
</evidence>
<feature type="binding site" evidence="10">
    <location>
        <position position="357"/>
    </location>
    <ligand>
        <name>UDP-alpha-D-glucose</name>
        <dbReference type="ChEBI" id="CHEBI:58885"/>
    </ligand>
</feature>
<evidence type="ECO:0000256" key="7">
    <source>
        <dbReference type="ARBA" id="ARBA00023136"/>
    </source>
</evidence>
<dbReference type="FunFam" id="3.90.550.10:FF:000027">
    <property type="entry name" value="Cellulose synthase-like protein D4"/>
    <property type="match status" value="1"/>
</dbReference>
<evidence type="ECO:0000256" key="12">
    <source>
        <dbReference type="SAM" id="MobiDB-lite"/>
    </source>
</evidence>
<keyword evidence="7 13" id="KW-0472">Membrane</keyword>
<comment type="subcellular location">
    <subcellularLocation>
        <location evidence="1">Golgi apparatus membrane</location>
        <topology evidence="1">Multi-pass membrane protein</topology>
    </subcellularLocation>
</comment>
<evidence type="ECO:0000256" key="4">
    <source>
        <dbReference type="ARBA" id="ARBA00022692"/>
    </source>
</evidence>
<evidence type="ECO:0000256" key="6">
    <source>
        <dbReference type="ARBA" id="ARBA00023034"/>
    </source>
</evidence>
<gene>
    <name evidence="14" type="ORF">PVAP13_6KG063305</name>
</gene>
<feature type="binding site" evidence="11">
    <location>
        <position position="358"/>
    </location>
    <ligand>
        <name>Mn(2+)</name>
        <dbReference type="ChEBI" id="CHEBI:29035"/>
    </ligand>
</feature>
<dbReference type="GO" id="GO:0016760">
    <property type="term" value="F:cellulose synthase (UDP-forming) activity"/>
    <property type="evidence" value="ECO:0007669"/>
    <property type="project" value="InterPro"/>
</dbReference>
<evidence type="ECO:0000256" key="9">
    <source>
        <dbReference type="PIRSR" id="PIRSR605150-1"/>
    </source>
</evidence>
<feature type="binding site" evidence="10">
    <location>
        <position position="151"/>
    </location>
    <ligand>
        <name>UDP-alpha-D-glucose</name>
        <dbReference type="ChEBI" id="CHEBI:58885"/>
    </ligand>
</feature>
<dbReference type="EMBL" id="CM029047">
    <property type="protein sequence ID" value="KAG2581748.1"/>
    <property type="molecule type" value="Genomic_DNA"/>
</dbReference>
<dbReference type="Pfam" id="PF03552">
    <property type="entry name" value="Cellulose_synt"/>
    <property type="match status" value="1"/>
</dbReference>
<keyword evidence="4 13" id="KW-0812">Transmembrane</keyword>
<dbReference type="GO" id="GO:0030244">
    <property type="term" value="P:cellulose biosynthetic process"/>
    <property type="evidence" value="ECO:0007669"/>
    <property type="project" value="InterPro"/>
</dbReference>
<protein>
    <submittedName>
        <fullName evidence="14">Uncharacterized protein</fullName>
    </submittedName>
</protein>
<dbReference type="PANTHER" id="PTHR13301">
    <property type="entry name" value="X-BOX TRANSCRIPTION FACTOR-RELATED"/>
    <property type="match status" value="1"/>
</dbReference>
<feature type="compositionally biased region" description="Basic residues" evidence="12">
    <location>
        <begin position="802"/>
        <end position="823"/>
    </location>
</feature>
<keyword evidence="5 13" id="KW-1133">Transmembrane helix</keyword>
<dbReference type="AlphaFoldDB" id="A0A8T0R9G3"/>
<evidence type="ECO:0000313" key="15">
    <source>
        <dbReference type="Proteomes" id="UP000823388"/>
    </source>
</evidence>
<feature type="binding site" evidence="11">
    <location>
        <position position="382"/>
    </location>
    <ligand>
        <name>Mn(2+)</name>
        <dbReference type="ChEBI" id="CHEBI:29035"/>
    </ligand>
</feature>
<feature type="binding site" evidence="10">
    <location>
        <position position="180"/>
    </location>
    <ligand>
        <name>UDP-alpha-D-glucose</name>
        <dbReference type="ChEBI" id="CHEBI:58885"/>
    </ligand>
</feature>
<evidence type="ECO:0000256" key="11">
    <source>
        <dbReference type="PIRSR" id="PIRSR605150-3"/>
    </source>
</evidence>
<dbReference type="InterPro" id="IPR029044">
    <property type="entry name" value="Nucleotide-diphossugar_trans"/>
</dbReference>
<organism evidence="14 15">
    <name type="scientific">Panicum virgatum</name>
    <name type="common">Blackwell switchgrass</name>
    <dbReference type="NCBI Taxonomy" id="38727"/>
    <lineage>
        <taxon>Eukaryota</taxon>
        <taxon>Viridiplantae</taxon>
        <taxon>Streptophyta</taxon>
        <taxon>Embryophyta</taxon>
        <taxon>Tracheophyta</taxon>
        <taxon>Spermatophyta</taxon>
        <taxon>Magnoliopsida</taxon>
        <taxon>Liliopsida</taxon>
        <taxon>Poales</taxon>
        <taxon>Poaceae</taxon>
        <taxon>PACMAD clade</taxon>
        <taxon>Panicoideae</taxon>
        <taxon>Panicodae</taxon>
        <taxon>Paniceae</taxon>
        <taxon>Panicinae</taxon>
        <taxon>Panicum</taxon>
        <taxon>Panicum sect. Hiantes</taxon>
    </lineage>
</organism>
<keyword evidence="15" id="KW-1185">Reference proteome</keyword>
<name>A0A8T0R9G3_PANVG</name>
<keyword evidence="8" id="KW-0961">Cell wall biogenesis/degradation</keyword>
<feature type="region of interest" description="Disordered" evidence="12">
    <location>
        <begin position="802"/>
        <end position="838"/>
    </location>
</feature>
<feature type="region of interest" description="Disordered" evidence="12">
    <location>
        <begin position="727"/>
        <end position="748"/>
    </location>
</feature>
<feature type="active site" evidence="9">
    <location>
        <position position="180"/>
    </location>
</feature>
<keyword evidence="3" id="KW-0808">Transferase</keyword>
<evidence type="ECO:0000256" key="5">
    <source>
        <dbReference type="ARBA" id="ARBA00022989"/>
    </source>
</evidence>
<dbReference type="GO" id="GO:0071555">
    <property type="term" value="P:cell wall organization"/>
    <property type="evidence" value="ECO:0007669"/>
    <property type="project" value="UniProtKB-KW"/>
</dbReference>
<reference evidence="14" key="1">
    <citation type="submission" date="2020-05" db="EMBL/GenBank/DDBJ databases">
        <title>WGS assembly of Panicum virgatum.</title>
        <authorList>
            <person name="Lovell J.T."/>
            <person name="Jenkins J."/>
            <person name="Shu S."/>
            <person name="Juenger T.E."/>
            <person name="Schmutz J."/>
        </authorList>
    </citation>
    <scope>NUCLEOTIDE SEQUENCE</scope>
    <source>
        <strain evidence="14">AP13</strain>
    </source>
</reference>
<dbReference type="InterPro" id="IPR005150">
    <property type="entry name" value="Cellulose_synth"/>
</dbReference>
<evidence type="ECO:0000256" key="13">
    <source>
        <dbReference type="SAM" id="Phobius"/>
    </source>
</evidence>
<evidence type="ECO:0000256" key="3">
    <source>
        <dbReference type="ARBA" id="ARBA00022679"/>
    </source>
</evidence>
<evidence type="ECO:0000256" key="2">
    <source>
        <dbReference type="ARBA" id="ARBA00022676"/>
    </source>
</evidence>
<dbReference type="GO" id="GO:0000139">
    <property type="term" value="C:Golgi membrane"/>
    <property type="evidence" value="ECO:0007669"/>
    <property type="project" value="UniProtKB-SubCell"/>
</dbReference>
<sequence length="921" mass="101931">MDRAAVAATDGQIGAVNDESWVAVDLSDDLSADADDGVAIEDRAVFRTEKIKGVLLHPYRVLIFVRLIAFTLFVIWRISHRNPDAMWLWVTSIAGEFWFGFSWLLDQLPKLNPINRVPDLAVLRQRFDRADGTSRLPGLDIFVTTADPFKEPILSTANSVLSILAADYPVERNTCYLSDDSGMLLTYEAMAEAAKFATVWVPFCRKHGIEPRGPESYFELKSHPYMGRSQEDFVNDRRRVRKEYDEFKARINGLEHDIKQRSDAHNAARGLKDGEPRATWMADGTQWEGTWVEPSENHRKGDHAGIVQVLVNHPSHSRQFGPPASADNPLDFSMVDVRLPMLVYVSREKRPGFNHEKKAGAMNALTRCSAVLTNSPFILNLDCDHYINNSQALRAGICFMLGRDSDTVAFVQFPQRFEGVDPTDLYANHNRIFFDGTLRALDGMQGPIYVGTGCLFRRVTLYGFDPPRINVGGPCFPSLGGMFAKARYEKPGLEMTTKAAVAKGKHGFLPLPRKAYGKSEAFVDSIPRASHPSPFAAAAAVVADEATISEAVAVTTAAYEKKTGWGSNIGWVYGTVTEDVVTGYRMHLPAPAAARGLHQHHHLPLHGHLPHLLHHRAGAVLRHGPLHRAAPHHHVLRVPGHRAGDAADPGRAGGQVGGRHRVRVVPERAVLDDGQLLGVPRRRVPGGGEGGVPAGHLVQAHVQAAGGRREEGPLRGPVRGAVDVADGHAHHHHPRQHHRLRGGLRQGARRRVDALAQGGRRRLLQLLGALPPLPLRQGPPGEARQDPRGGARLVGLHLRHHRRALHQHPPHPRARRQARRSRRQALLPPPRRQQPALHGLAVGGMRRAHTYQAPNIDSSTRPTTVKRRVRSVPFQSIPFRSAAASAAAGEARLLRTTCDRRRTRHHNLISSFFFFLVLSRN</sequence>
<evidence type="ECO:0000256" key="8">
    <source>
        <dbReference type="ARBA" id="ARBA00023316"/>
    </source>
</evidence>
<feature type="binding site" evidence="10">
    <location>
        <position position="150"/>
    </location>
    <ligand>
        <name>UDP-alpha-D-glucose</name>
        <dbReference type="ChEBI" id="CHEBI:58885"/>
    </ligand>
</feature>
<dbReference type="GO" id="GO:0071669">
    <property type="term" value="P:plant-type cell wall organization or biogenesis"/>
    <property type="evidence" value="ECO:0007669"/>
    <property type="project" value="UniProtKB-ARBA"/>
</dbReference>
<comment type="caution">
    <text evidence="14">The sequence shown here is derived from an EMBL/GenBank/DDBJ whole genome shotgun (WGS) entry which is preliminary data.</text>
</comment>
<proteinExistence type="predicted"/>
<feature type="transmembrane region" description="Helical" evidence="13">
    <location>
        <begin position="59"/>
        <end position="78"/>
    </location>
</feature>
<feature type="compositionally biased region" description="Basic residues" evidence="12">
    <location>
        <begin position="729"/>
        <end position="742"/>
    </location>
</feature>
<keyword evidence="6" id="KW-0333">Golgi apparatus</keyword>
<evidence type="ECO:0000256" key="1">
    <source>
        <dbReference type="ARBA" id="ARBA00004653"/>
    </source>
</evidence>
<accession>A0A8T0R9G3</accession>
<evidence type="ECO:0000256" key="10">
    <source>
        <dbReference type="PIRSR" id="PIRSR605150-2"/>
    </source>
</evidence>
<dbReference type="Gene3D" id="3.90.550.10">
    <property type="entry name" value="Spore Coat Polysaccharide Biosynthesis Protein SpsA, Chain A"/>
    <property type="match status" value="1"/>
</dbReference>